<evidence type="ECO:0000256" key="6">
    <source>
        <dbReference type="ARBA" id="ARBA00022859"/>
    </source>
</evidence>
<reference evidence="7" key="2">
    <citation type="submission" date="2014-06" db="EMBL/GenBank/DDBJ databases">
        <authorList>
            <person name="Hu T."/>
            <person name="Eisen M.B."/>
            <person name="Thornton K.R."/>
            <person name="Andolfatto P."/>
        </authorList>
    </citation>
    <scope>NUCLEOTIDE SEQUENCE</scope>
    <source>
        <strain evidence="7">W501</strain>
    </source>
</reference>
<dbReference type="Pfam" id="PF07240">
    <property type="entry name" value="Turandot"/>
    <property type="match status" value="1"/>
</dbReference>
<organism evidence="7">
    <name type="scientific">Drosophila simulans</name>
    <name type="common">Fruit fly</name>
    <dbReference type="NCBI Taxonomy" id="7240"/>
    <lineage>
        <taxon>Eukaryota</taxon>
        <taxon>Metazoa</taxon>
        <taxon>Ecdysozoa</taxon>
        <taxon>Arthropoda</taxon>
        <taxon>Hexapoda</taxon>
        <taxon>Insecta</taxon>
        <taxon>Pterygota</taxon>
        <taxon>Neoptera</taxon>
        <taxon>Endopterygota</taxon>
        <taxon>Diptera</taxon>
        <taxon>Brachycera</taxon>
        <taxon>Muscomorpha</taxon>
        <taxon>Ephydroidea</taxon>
        <taxon>Drosophilidae</taxon>
        <taxon>Drosophila</taxon>
        <taxon>Sophophora</taxon>
    </lineage>
</organism>
<comment type="subcellular location">
    <subcellularLocation>
        <location evidence="1">Secreted</location>
    </subcellularLocation>
</comment>
<reference evidence="7" key="1">
    <citation type="journal article" date="2013" name="Genome Res.">
        <title>A second-generation assembly of the Drosophila simulans genome provides new insights into patterns of lineage-specific divergence.</title>
        <authorList>
            <person name="Hu T.T."/>
            <person name="Eisen M.B."/>
            <person name="Thornton K.R."/>
            <person name="Andolfatto P."/>
        </authorList>
    </citation>
    <scope>NUCLEOTIDE SEQUENCE [LARGE SCALE GENOMIC DNA]</scope>
    <source>
        <strain evidence="7">W501</strain>
    </source>
</reference>
<dbReference type="InterPro" id="IPR010825">
    <property type="entry name" value="Turandot"/>
</dbReference>
<dbReference type="GO" id="GO:0045087">
    <property type="term" value="P:innate immune response"/>
    <property type="evidence" value="ECO:0007669"/>
    <property type="project" value="UniProtKB-KW"/>
</dbReference>
<dbReference type="Proteomes" id="UP000035880">
    <property type="component" value="Chromosome 2L"/>
</dbReference>
<dbReference type="OrthoDB" id="7857971at2759"/>
<evidence type="ECO:0000256" key="2">
    <source>
        <dbReference type="ARBA" id="ARBA00010249"/>
    </source>
</evidence>
<keyword evidence="4" id="KW-0399">Innate immunity</keyword>
<accession>A0A0J9R498</accession>
<evidence type="ECO:0000256" key="5">
    <source>
        <dbReference type="ARBA" id="ARBA00022729"/>
    </source>
</evidence>
<dbReference type="AlphaFoldDB" id="A0A0J9R498"/>
<evidence type="ECO:0008006" key="8">
    <source>
        <dbReference type="Google" id="ProtNLM"/>
    </source>
</evidence>
<dbReference type="GO" id="GO:0009617">
    <property type="term" value="P:response to bacterium"/>
    <property type="evidence" value="ECO:0007669"/>
    <property type="project" value="EnsemblMetazoa"/>
</dbReference>
<proteinExistence type="inferred from homology"/>
<evidence type="ECO:0000256" key="4">
    <source>
        <dbReference type="ARBA" id="ARBA00022588"/>
    </source>
</evidence>
<dbReference type="KEGG" id="dsi:Dsimw501_GD21728"/>
<keyword evidence="3" id="KW-0964">Secreted</keyword>
<evidence type="ECO:0000313" key="7">
    <source>
        <dbReference type="EMBL" id="KMY91102.1"/>
    </source>
</evidence>
<evidence type="ECO:0000256" key="3">
    <source>
        <dbReference type="ARBA" id="ARBA00022525"/>
    </source>
</evidence>
<comment type="similarity">
    <text evidence="2">Belongs to the Turandot family.</text>
</comment>
<gene>
    <name evidence="7" type="primary">Dsim\GD21728</name>
    <name evidence="7" type="ORF">Dsimw501_GD21728</name>
</gene>
<dbReference type="GO" id="GO:0034605">
    <property type="term" value="P:cellular response to heat"/>
    <property type="evidence" value="ECO:0007669"/>
    <property type="project" value="EnsemblMetazoa"/>
</dbReference>
<sequence length="178" mass="19880">MCRIDNLRMISKKCPITFASKGDKKAEQIAENPHIKAQRLILQLMSYTRTVHSSTSILKMNSALQISCLLVVLGCLLGSGHCQSEAEFAAKSREIAQMFGNPSVDKYTKARNLPALLAFYEKYSSRLRLTPQERNSVNNAMRQYKAQRNQQVDGVSAQGGWLFDIIKSAISIIVKAVE</sequence>
<evidence type="ECO:0000256" key="1">
    <source>
        <dbReference type="ARBA" id="ARBA00004613"/>
    </source>
</evidence>
<dbReference type="GO" id="GO:0034644">
    <property type="term" value="P:cellular response to UV"/>
    <property type="evidence" value="ECO:0007669"/>
    <property type="project" value="EnsemblMetazoa"/>
</dbReference>
<dbReference type="GO" id="GO:0005615">
    <property type="term" value="C:extracellular space"/>
    <property type="evidence" value="ECO:0007669"/>
    <property type="project" value="EnsemblMetazoa"/>
</dbReference>
<protein>
    <recommendedName>
        <fullName evidence="8">Protein Turandot E</fullName>
    </recommendedName>
</protein>
<reference evidence="7" key="3">
    <citation type="submission" date="2015-04" db="EMBL/GenBank/DDBJ databases">
        <authorList>
            <consortium name="FlyBase"/>
        </authorList>
    </citation>
    <scope>NUCLEOTIDE SEQUENCE</scope>
    <source>
        <strain evidence="7">W501</strain>
    </source>
</reference>
<keyword evidence="5" id="KW-0732">Signal</keyword>
<dbReference type="EMBL" id="CM002910">
    <property type="protein sequence ID" value="KMY91102.1"/>
    <property type="molecule type" value="Genomic_DNA"/>
</dbReference>
<keyword evidence="6" id="KW-0391">Immunity</keyword>
<name>A0A0J9R498_DROSI</name>